<feature type="coiled-coil region" evidence="1">
    <location>
        <begin position="33"/>
        <end position="60"/>
    </location>
</feature>
<proteinExistence type="predicted"/>
<accession>A0ABR2H1J0</accession>
<evidence type="ECO:0000256" key="1">
    <source>
        <dbReference type="SAM" id="Coils"/>
    </source>
</evidence>
<comment type="caution">
    <text evidence="2">The sequence shown here is derived from an EMBL/GenBank/DDBJ whole genome shotgun (WGS) entry which is preliminary data.</text>
</comment>
<feature type="non-terminal residue" evidence="2">
    <location>
        <position position="128"/>
    </location>
</feature>
<name>A0ABR2H1J0_9EUKA</name>
<evidence type="ECO:0000313" key="2">
    <source>
        <dbReference type="EMBL" id="KAK8840070.1"/>
    </source>
</evidence>
<reference evidence="2 4" key="1">
    <citation type="submission" date="2024-04" db="EMBL/GenBank/DDBJ databases">
        <title>Tritrichomonas musculus Genome.</title>
        <authorList>
            <person name="Alves-Ferreira E."/>
            <person name="Grigg M."/>
            <person name="Lorenzi H."/>
            <person name="Galac M."/>
        </authorList>
    </citation>
    <scope>NUCLEOTIDE SEQUENCE [LARGE SCALE GENOMIC DNA]</scope>
    <source>
        <strain evidence="2 4">EAF2021</strain>
    </source>
</reference>
<dbReference type="EMBL" id="JAPFFF010000016">
    <property type="protein sequence ID" value="KAK8865455.1"/>
    <property type="molecule type" value="Genomic_DNA"/>
</dbReference>
<gene>
    <name evidence="3" type="ORF">M9Y10_011003</name>
    <name evidence="2" type="ORF">M9Y10_031005</name>
</gene>
<dbReference type="Proteomes" id="UP001470230">
    <property type="component" value="Unassembled WGS sequence"/>
</dbReference>
<evidence type="ECO:0008006" key="5">
    <source>
        <dbReference type="Google" id="ProtNLM"/>
    </source>
</evidence>
<sequence>MLYSQENKKEFDWKTIDIEQIFRGESKDEESIKNRNNEIKDQITEEYQEEEEEYEDESIEEVTRENLESEYAPFPDVFTAYTFISKANKGYRLGKVDSKNNDTIAYECKAKGCFYRIECTKLGDGYHV</sequence>
<keyword evidence="4" id="KW-1185">Reference proteome</keyword>
<protein>
    <recommendedName>
        <fullName evidence="5">Transposase MuDR plant domain-containing protein</fullName>
    </recommendedName>
</protein>
<evidence type="ECO:0000313" key="4">
    <source>
        <dbReference type="Proteomes" id="UP001470230"/>
    </source>
</evidence>
<evidence type="ECO:0000313" key="3">
    <source>
        <dbReference type="EMBL" id="KAK8865455.1"/>
    </source>
</evidence>
<dbReference type="EMBL" id="JAPFFF010000048">
    <property type="protein sequence ID" value="KAK8840070.1"/>
    <property type="molecule type" value="Genomic_DNA"/>
</dbReference>
<keyword evidence="1" id="KW-0175">Coiled coil</keyword>
<organism evidence="2 4">
    <name type="scientific">Tritrichomonas musculus</name>
    <dbReference type="NCBI Taxonomy" id="1915356"/>
    <lineage>
        <taxon>Eukaryota</taxon>
        <taxon>Metamonada</taxon>
        <taxon>Parabasalia</taxon>
        <taxon>Tritrichomonadida</taxon>
        <taxon>Tritrichomonadidae</taxon>
        <taxon>Tritrichomonas</taxon>
    </lineage>
</organism>